<reference evidence="2 3" key="1">
    <citation type="submission" date="2024-02" db="EMBL/GenBank/DDBJ databases">
        <title>de novo genome assembly of Solanum bulbocastanum strain 11H21.</title>
        <authorList>
            <person name="Hosaka A.J."/>
        </authorList>
    </citation>
    <scope>NUCLEOTIDE SEQUENCE [LARGE SCALE GENOMIC DNA]</scope>
    <source>
        <tissue evidence="2">Young leaves</tissue>
    </source>
</reference>
<dbReference type="EMBL" id="JBANQN010000012">
    <property type="protein sequence ID" value="KAK6773674.1"/>
    <property type="molecule type" value="Genomic_DNA"/>
</dbReference>
<dbReference type="Proteomes" id="UP001371456">
    <property type="component" value="Unassembled WGS sequence"/>
</dbReference>
<accession>A0AAN8SSP7</accession>
<proteinExistence type="predicted"/>
<protein>
    <submittedName>
        <fullName evidence="2">Uncharacterized protein</fullName>
    </submittedName>
</protein>
<evidence type="ECO:0000313" key="3">
    <source>
        <dbReference type="Proteomes" id="UP001371456"/>
    </source>
</evidence>
<name>A0AAN8SSP7_SOLBU</name>
<organism evidence="2 3">
    <name type="scientific">Solanum bulbocastanum</name>
    <name type="common">Wild potato</name>
    <dbReference type="NCBI Taxonomy" id="147425"/>
    <lineage>
        <taxon>Eukaryota</taxon>
        <taxon>Viridiplantae</taxon>
        <taxon>Streptophyta</taxon>
        <taxon>Embryophyta</taxon>
        <taxon>Tracheophyta</taxon>
        <taxon>Spermatophyta</taxon>
        <taxon>Magnoliopsida</taxon>
        <taxon>eudicotyledons</taxon>
        <taxon>Gunneridae</taxon>
        <taxon>Pentapetalae</taxon>
        <taxon>asterids</taxon>
        <taxon>lamiids</taxon>
        <taxon>Solanales</taxon>
        <taxon>Solanaceae</taxon>
        <taxon>Solanoideae</taxon>
        <taxon>Solaneae</taxon>
        <taxon>Solanum</taxon>
    </lineage>
</organism>
<dbReference type="AlphaFoldDB" id="A0AAN8SSP7"/>
<keyword evidence="3" id="KW-1185">Reference proteome</keyword>
<evidence type="ECO:0000313" key="2">
    <source>
        <dbReference type="EMBL" id="KAK6773674.1"/>
    </source>
</evidence>
<gene>
    <name evidence="2" type="ORF">RDI58_028912</name>
</gene>
<feature type="compositionally biased region" description="Polar residues" evidence="1">
    <location>
        <begin position="1"/>
        <end position="21"/>
    </location>
</feature>
<evidence type="ECO:0000256" key="1">
    <source>
        <dbReference type="SAM" id="MobiDB-lite"/>
    </source>
</evidence>
<feature type="region of interest" description="Disordered" evidence="1">
    <location>
        <begin position="1"/>
        <end position="36"/>
    </location>
</feature>
<sequence>MQTNVDTTSIGTNKVQMSSHSDIFPEEDLPSDDTTAAHQENMNTFSKKDKHLESERFSSGNEIDIDSKCVNRVSTILKNFHAPLVEYMLKNY</sequence>
<comment type="caution">
    <text evidence="2">The sequence shown here is derived from an EMBL/GenBank/DDBJ whole genome shotgun (WGS) entry which is preliminary data.</text>
</comment>